<gene>
    <name evidence="2" type="ORF">SAMN05421544_11342</name>
</gene>
<dbReference type="OrthoDB" id="594666at2"/>
<feature type="compositionally biased region" description="Basic and acidic residues" evidence="1">
    <location>
        <begin position="281"/>
        <end position="308"/>
    </location>
</feature>
<sequence length="438" mass="50870">MNTRILDLIQDPKLLTKEDLPLLRNEIDNTPYMQSLRALELVGTYHFDKENYTSVLSETAAFTTDKKILYQLIFGKTNKAKTIISKEDYTKKTTLPEQKETETEELPNETPGLIVGEIESCQENFDEIIRSENTIERKNIGTAEDIPEKSSAEIAEENPVKEETSSDAFVPKIVLNKKNETNEEKSEEDSEISFHTTDAFFPNVKFNIPRPAEYKKTLEENTPQELVTPINTKEQKTMEAENISQPETKEQSYWQPMTIEVRTPDALIGKNNDTNKSVETTSEKPKESIKPIEKDLYQENQQQEEKQIETSANSLSIESEKEEQKSNVSSFINTWQKWLELGSNKKNTKTDLVDKFIESNYQPKKNNKDEEVEYEFVYKDKGDDISHLMTETLANLYVEQKYYARAITSFKILQEKYPEKKKEYEKKIREIKNLRSGK</sequence>
<accession>A0A1G7DZ40</accession>
<evidence type="ECO:0000256" key="1">
    <source>
        <dbReference type="SAM" id="MobiDB-lite"/>
    </source>
</evidence>
<feature type="compositionally biased region" description="Polar residues" evidence="1">
    <location>
        <begin position="271"/>
        <end position="280"/>
    </location>
</feature>
<dbReference type="EMBL" id="FNAS01000013">
    <property type="protein sequence ID" value="SDE56717.1"/>
    <property type="molecule type" value="Genomic_DNA"/>
</dbReference>
<evidence type="ECO:0000313" key="3">
    <source>
        <dbReference type="Proteomes" id="UP000198517"/>
    </source>
</evidence>
<feature type="compositionally biased region" description="Polar residues" evidence="1">
    <location>
        <begin position="242"/>
        <end position="255"/>
    </location>
</feature>
<dbReference type="AlphaFoldDB" id="A0A1G7DZ40"/>
<evidence type="ECO:0000313" key="2">
    <source>
        <dbReference type="EMBL" id="SDE56717.1"/>
    </source>
</evidence>
<reference evidence="2 3" key="1">
    <citation type="submission" date="2016-10" db="EMBL/GenBank/DDBJ databases">
        <authorList>
            <person name="de Groot N.N."/>
        </authorList>
    </citation>
    <scope>NUCLEOTIDE SEQUENCE [LARGE SCALE GENOMIC DNA]</scope>
    <source>
        <strain evidence="2 3">DSM 24015</strain>
    </source>
</reference>
<dbReference type="RefSeq" id="WP_092737152.1">
    <property type="nucleotide sequence ID" value="NZ_FNAS01000013.1"/>
</dbReference>
<feature type="region of interest" description="Disordered" evidence="1">
    <location>
        <begin position="141"/>
        <end position="166"/>
    </location>
</feature>
<protein>
    <recommendedName>
        <fullName evidence="4">Tetratricopeptide repeat-containing protein</fullName>
    </recommendedName>
</protein>
<feature type="compositionally biased region" description="Polar residues" evidence="1">
    <location>
        <begin position="220"/>
        <end position="232"/>
    </location>
</feature>
<dbReference type="STRING" id="1071918.SAMN05421544_11342"/>
<evidence type="ECO:0008006" key="4">
    <source>
        <dbReference type="Google" id="ProtNLM"/>
    </source>
</evidence>
<dbReference type="Proteomes" id="UP000198517">
    <property type="component" value="Unassembled WGS sequence"/>
</dbReference>
<keyword evidence="3" id="KW-1185">Reference proteome</keyword>
<proteinExistence type="predicted"/>
<organism evidence="2 3">
    <name type="scientific">Riemerella columbipharyngis</name>
    <dbReference type="NCBI Taxonomy" id="1071918"/>
    <lineage>
        <taxon>Bacteria</taxon>
        <taxon>Pseudomonadati</taxon>
        <taxon>Bacteroidota</taxon>
        <taxon>Flavobacteriia</taxon>
        <taxon>Flavobacteriales</taxon>
        <taxon>Weeksellaceae</taxon>
        <taxon>Riemerella</taxon>
    </lineage>
</organism>
<name>A0A1G7DZ40_9FLAO</name>
<feature type="region of interest" description="Disordered" evidence="1">
    <location>
        <begin position="215"/>
        <end position="323"/>
    </location>
</feature>